<evidence type="ECO:0000256" key="1">
    <source>
        <dbReference type="SAM" id="Phobius"/>
    </source>
</evidence>
<keyword evidence="1" id="KW-1133">Transmembrane helix</keyword>
<protein>
    <submittedName>
        <fullName evidence="2">Membrane protein</fullName>
    </submittedName>
</protein>
<dbReference type="Proteomes" id="UP000763557">
    <property type="component" value="Unassembled WGS sequence"/>
</dbReference>
<keyword evidence="1" id="KW-0812">Transmembrane</keyword>
<feature type="transmembrane region" description="Helical" evidence="1">
    <location>
        <begin position="24"/>
        <end position="40"/>
    </location>
</feature>
<feature type="transmembrane region" description="Helical" evidence="1">
    <location>
        <begin position="101"/>
        <end position="120"/>
    </location>
</feature>
<evidence type="ECO:0000313" key="2">
    <source>
        <dbReference type="EMBL" id="NRN67580.1"/>
    </source>
</evidence>
<name>A0ABX2F9G9_9PSEU</name>
<dbReference type="EMBL" id="JAAATY010000015">
    <property type="protein sequence ID" value="NRN67580.1"/>
    <property type="molecule type" value="Genomic_DNA"/>
</dbReference>
<feature type="transmembrane region" description="Helical" evidence="1">
    <location>
        <begin position="199"/>
        <end position="224"/>
    </location>
</feature>
<gene>
    <name evidence="2" type="ORF">GC106_48200</name>
</gene>
<keyword evidence="1" id="KW-0472">Membrane</keyword>
<feature type="transmembrane region" description="Helical" evidence="1">
    <location>
        <begin position="126"/>
        <end position="144"/>
    </location>
</feature>
<feature type="transmembrane region" description="Helical" evidence="1">
    <location>
        <begin position="165"/>
        <end position="187"/>
    </location>
</feature>
<keyword evidence="3" id="KW-1185">Reference proteome</keyword>
<organism evidence="2 3">
    <name type="scientific">Kibdelosporangium persicum</name>
    <dbReference type="NCBI Taxonomy" id="2698649"/>
    <lineage>
        <taxon>Bacteria</taxon>
        <taxon>Bacillati</taxon>
        <taxon>Actinomycetota</taxon>
        <taxon>Actinomycetes</taxon>
        <taxon>Pseudonocardiales</taxon>
        <taxon>Pseudonocardiaceae</taxon>
        <taxon>Kibdelosporangium</taxon>
    </lineage>
</organism>
<accession>A0ABX2F9G9</accession>
<dbReference type="InterPro" id="IPR018750">
    <property type="entry name" value="DUF2306_membrane"/>
</dbReference>
<reference evidence="2 3" key="1">
    <citation type="submission" date="2020-01" db="EMBL/GenBank/DDBJ databases">
        <title>Kibdelosporangium persica a novel Actinomycetes from a hot desert in Iran.</title>
        <authorList>
            <person name="Safaei N."/>
            <person name="Zaburannyi N."/>
            <person name="Mueller R."/>
            <person name="Wink J."/>
        </authorList>
    </citation>
    <scope>NUCLEOTIDE SEQUENCE [LARGE SCALE GENOMIC DNA]</scope>
    <source>
        <strain evidence="2 3">4NS15</strain>
    </source>
</reference>
<evidence type="ECO:0000313" key="3">
    <source>
        <dbReference type="Proteomes" id="UP000763557"/>
    </source>
</evidence>
<dbReference type="Pfam" id="PF10067">
    <property type="entry name" value="DUF2306"/>
    <property type="match status" value="1"/>
</dbReference>
<comment type="caution">
    <text evidence="2">The sequence shown here is derived from an EMBL/GenBank/DDBJ whole genome shotgun (WGS) entry which is preliminary data.</text>
</comment>
<dbReference type="RefSeq" id="WP_173135686.1">
    <property type="nucleotide sequence ID" value="NZ_CBCSGW010000001.1"/>
</dbReference>
<proteinExistence type="predicted"/>
<sequence length="240" mass="27608">MTNLLDNTISPSPTPSRKWWRKPWIVPLGFVAVAFVAFSLPRYLTGDRTLSQVQQPEFSWHYPLLVTHVVFASVAMLTSVPQVWPWFRARYRHVHRLAGRVYVFGGVLPAGVSAFVIGVITPFGPAAMSSNVLMAALWLVFTYNGYRTARQRRFIDHRKWMIRSFALTMSIITNRIWGIPFGIWLMPQLDTTFHGDEKLVFYSLAGTTTWLGWVIPLLIAEWWLQRDEVAKRKARATRTG</sequence>
<feature type="transmembrane region" description="Helical" evidence="1">
    <location>
        <begin position="60"/>
        <end position="80"/>
    </location>
</feature>